<protein>
    <submittedName>
        <fullName evidence="4">Alkyl hydroperoxide reductase, F52a subunit</fullName>
    </submittedName>
</protein>
<dbReference type="STRING" id="1229276.DI53_0142"/>
<dbReference type="PANTHER" id="PTHR48105">
    <property type="entry name" value="THIOREDOXIN REDUCTASE 1-RELATED-RELATED"/>
    <property type="match status" value="1"/>
</dbReference>
<organism evidence="4 5">
    <name type="scientific">Sphingobacterium deserti</name>
    <dbReference type="NCBI Taxonomy" id="1229276"/>
    <lineage>
        <taxon>Bacteria</taxon>
        <taxon>Pseudomonadati</taxon>
        <taxon>Bacteroidota</taxon>
        <taxon>Sphingobacteriia</taxon>
        <taxon>Sphingobacteriales</taxon>
        <taxon>Sphingobacteriaceae</taxon>
        <taxon>Sphingobacterium</taxon>
    </lineage>
</organism>
<proteinExistence type="predicted"/>
<dbReference type="Gene3D" id="3.50.50.60">
    <property type="entry name" value="FAD/NAD(P)-binding domain"/>
    <property type="match status" value="2"/>
</dbReference>
<dbReference type="Proteomes" id="UP000031802">
    <property type="component" value="Unassembled WGS sequence"/>
</dbReference>
<keyword evidence="5" id="KW-1185">Reference proteome</keyword>
<sequence length="305" mass="33305">MQHTEQGNILDVIIIGGSYAGLSAAMALGRSLRKVLIIDDGLPCNRQTPHSHNFLTQDGRPPAEISALGKERVLAYPSITWLDDRAVKAEPSTTGFTVKTKHGDVLRAKKIILATGIQDNLPSIPGFRDCWGITVIHCPYCHGYEFRNEPTAIFAQGERALHLASLVRNLTSQVTIVTSGASGFDSTQLAKLKRNDVILVEEELRSIIHQKGKIESLELNNGEHLAVTALYAAVPFTQMSDLHKQLGCEESDQGYIKVDNFQKTNVPGVYACGDNSAMMRSVANAVYTGNLTGAMVNKELVDEQF</sequence>
<reference evidence="4 5" key="2">
    <citation type="journal article" date="2015" name="PLoS ONE">
        <title>Whole-Genome Optical Mapping and Finished Genome Sequence of Sphingobacterium deserti sp. nov., a New Species Isolated from the Western Desert of China.</title>
        <authorList>
            <person name="Teng C."/>
            <person name="Zhou Z."/>
            <person name="Molnar I."/>
            <person name="Li X."/>
            <person name="Tang R."/>
            <person name="Chen M."/>
            <person name="Wang L."/>
            <person name="Su S."/>
            <person name="Zhang W."/>
            <person name="Lin M."/>
        </authorList>
    </citation>
    <scope>NUCLEOTIDE SEQUENCE [LARGE SCALE GENOMIC DNA]</scope>
    <source>
        <strain evidence="5">ACCC05744</strain>
    </source>
</reference>
<dbReference type="PRINTS" id="PR00469">
    <property type="entry name" value="PNDRDTASEII"/>
</dbReference>
<dbReference type="Pfam" id="PF07992">
    <property type="entry name" value="Pyr_redox_2"/>
    <property type="match status" value="1"/>
</dbReference>
<dbReference type="InterPro" id="IPR023753">
    <property type="entry name" value="FAD/NAD-binding_dom"/>
</dbReference>
<dbReference type="eggNOG" id="COG0492">
    <property type="taxonomic scope" value="Bacteria"/>
</dbReference>
<keyword evidence="1" id="KW-0285">Flavoprotein</keyword>
<dbReference type="SUPFAM" id="SSF51905">
    <property type="entry name" value="FAD/NAD(P)-binding domain"/>
    <property type="match status" value="1"/>
</dbReference>
<dbReference type="GO" id="GO:0016491">
    <property type="term" value="F:oxidoreductase activity"/>
    <property type="evidence" value="ECO:0007669"/>
    <property type="project" value="UniProtKB-KW"/>
</dbReference>
<dbReference type="InterPro" id="IPR036188">
    <property type="entry name" value="FAD/NAD-bd_sf"/>
</dbReference>
<dbReference type="RefSeq" id="WP_037494252.1">
    <property type="nucleotide sequence ID" value="NZ_JJMU01000002.1"/>
</dbReference>
<dbReference type="EMBL" id="JJMU01000002">
    <property type="protein sequence ID" value="KGE16027.1"/>
    <property type="molecule type" value="Genomic_DNA"/>
</dbReference>
<dbReference type="PATRIC" id="fig|1229276.3.peg.148"/>
<evidence type="ECO:0000256" key="1">
    <source>
        <dbReference type="ARBA" id="ARBA00022630"/>
    </source>
</evidence>
<dbReference type="PRINTS" id="PR00368">
    <property type="entry name" value="FADPNR"/>
</dbReference>
<evidence type="ECO:0000259" key="3">
    <source>
        <dbReference type="Pfam" id="PF07992"/>
    </source>
</evidence>
<reference evidence="5" key="1">
    <citation type="submission" date="2014-04" db="EMBL/GenBank/DDBJ databases">
        <title>Whole-Genome optical mapping and complete genome sequence of Sphingobacterium deserti sp. nov., a new spaces isolated from desert in the west of China.</title>
        <authorList>
            <person name="Teng C."/>
            <person name="Zhou Z."/>
            <person name="Li X."/>
            <person name="Chen M."/>
            <person name="Lin M."/>
            <person name="Wang L."/>
            <person name="Su S."/>
            <person name="Zhang C."/>
            <person name="Zhang W."/>
        </authorList>
    </citation>
    <scope>NUCLEOTIDE SEQUENCE [LARGE SCALE GENOMIC DNA]</scope>
    <source>
        <strain evidence="5">ACCC05744</strain>
    </source>
</reference>
<evidence type="ECO:0000256" key="2">
    <source>
        <dbReference type="ARBA" id="ARBA00023002"/>
    </source>
</evidence>
<accession>A0A0B8T3C6</accession>
<feature type="domain" description="FAD/NAD(P)-binding" evidence="3">
    <location>
        <begin position="11"/>
        <end position="289"/>
    </location>
</feature>
<name>A0A0B8T3C6_9SPHI</name>
<gene>
    <name evidence="4" type="ORF">DI53_0142</name>
</gene>
<evidence type="ECO:0000313" key="4">
    <source>
        <dbReference type="EMBL" id="KGE16027.1"/>
    </source>
</evidence>
<dbReference type="AlphaFoldDB" id="A0A0B8T3C6"/>
<keyword evidence="2" id="KW-0560">Oxidoreductase</keyword>
<dbReference type="InterPro" id="IPR050097">
    <property type="entry name" value="Ferredoxin-NADP_redctase_2"/>
</dbReference>
<dbReference type="OrthoDB" id="9806179at2"/>
<comment type="caution">
    <text evidence="4">The sequence shown here is derived from an EMBL/GenBank/DDBJ whole genome shotgun (WGS) entry which is preliminary data.</text>
</comment>
<evidence type="ECO:0000313" key="5">
    <source>
        <dbReference type="Proteomes" id="UP000031802"/>
    </source>
</evidence>